<dbReference type="InterPro" id="IPR025736">
    <property type="entry name" value="PucR_C-HTH_dom"/>
</dbReference>
<dbReference type="RefSeq" id="WP_216632561.1">
    <property type="nucleotide sequence ID" value="NZ_JAHLQN010000001.1"/>
</dbReference>
<gene>
    <name evidence="3" type="ORF">KQI82_09680</name>
</gene>
<dbReference type="InterPro" id="IPR012914">
    <property type="entry name" value="PucR_dom"/>
</dbReference>
<name>A0ABS6FBZ4_9FIRM</name>
<evidence type="ECO:0000313" key="3">
    <source>
        <dbReference type="EMBL" id="MBU5627176.1"/>
    </source>
</evidence>
<dbReference type="PANTHER" id="PTHR33744">
    <property type="entry name" value="CARBOHYDRATE DIACID REGULATOR"/>
    <property type="match status" value="1"/>
</dbReference>
<protein>
    <submittedName>
        <fullName evidence="3">PucR family transcriptional regulator ligand-binding domain-containing protein</fullName>
    </submittedName>
</protein>
<evidence type="ECO:0000259" key="1">
    <source>
        <dbReference type="Pfam" id="PF07905"/>
    </source>
</evidence>
<evidence type="ECO:0000313" key="4">
    <source>
        <dbReference type="Proteomes" id="UP000787672"/>
    </source>
</evidence>
<feature type="domain" description="Purine catabolism PurC-like" evidence="1">
    <location>
        <begin position="2"/>
        <end position="118"/>
    </location>
</feature>
<organism evidence="3 4">
    <name type="scientific">Dysosmobacter acutus</name>
    <dbReference type="NCBI Taxonomy" id="2841504"/>
    <lineage>
        <taxon>Bacteria</taxon>
        <taxon>Bacillati</taxon>
        <taxon>Bacillota</taxon>
        <taxon>Clostridia</taxon>
        <taxon>Eubacteriales</taxon>
        <taxon>Oscillospiraceae</taxon>
        <taxon>Dysosmobacter</taxon>
    </lineage>
</organism>
<accession>A0ABS6FBZ4</accession>
<reference evidence="3 4" key="1">
    <citation type="submission" date="2021-06" db="EMBL/GenBank/DDBJ databases">
        <authorList>
            <person name="Sun Q."/>
            <person name="Li D."/>
        </authorList>
    </citation>
    <scope>NUCLEOTIDE SEQUENCE [LARGE SCALE GENOMIC DNA]</scope>
    <source>
        <strain evidence="3 4">MSJ-2</strain>
    </source>
</reference>
<dbReference type="Proteomes" id="UP000787672">
    <property type="component" value="Unassembled WGS sequence"/>
</dbReference>
<keyword evidence="4" id="KW-1185">Reference proteome</keyword>
<dbReference type="EMBL" id="JAHLQN010000001">
    <property type="protein sequence ID" value="MBU5627176.1"/>
    <property type="molecule type" value="Genomic_DNA"/>
</dbReference>
<dbReference type="Pfam" id="PF07905">
    <property type="entry name" value="PucR"/>
    <property type="match status" value="1"/>
</dbReference>
<comment type="caution">
    <text evidence="3">The sequence shown here is derived from an EMBL/GenBank/DDBJ whole genome shotgun (WGS) entry which is preliminary data.</text>
</comment>
<dbReference type="Pfam" id="PF13556">
    <property type="entry name" value="HTH_30"/>
    <property type="match status" value="1"/>
</dbReference>
<feature type="domain" description="PucR C-terminal helix-turn-helix" evidence="2">
    <location>
        <begin position="472"/>
        <end position="528"/>
    </location>
</feature>
<dbReference type="InterPro" id="IPR051448">
    <property type="entry name" value="CdaR-like_regulators"/>
</dbReference>
<sequence length="536" mass="59810">MLNLPEFREFKLIAGSGGLDNPITFVDTMEIPDIGPWLRKNELVVTTAYAIREDSRALGELLRKMKVIGAAGLALKTRFLGDIPPETIALADEIAVPLIQIPPQFPFVEITNPLMQALANEQNHIYQFTEQMRRQFLNMQIQGRGVNEMLDLVGDLTGCSLFVADSSFHVTEQSPAKRSNPEIFIEEKQGISCIRKEFTAKGRPNSVFSVARGNAAYDCIYFEIPDQVSSSNYLMAFGETGTLTPACTAAIQQASSYLALELSMCERELKSQIREGKEFFDQIVNRRVSSETEAAIRAKSLRWSRPPFRISLSKLLLQADGEESDALKERSLLKESIPVFSHTLREVHSENILISQDNEIACFFDASTPAGEIQSALQAVHNTLLAQRNLNLISAISDPIGKYLDIAPQYRTLANSIKLERIDGHCGGVVFACDTALPSLYSAIAELPECREFSRRILGPLKEYDAAHKTNLVKTALHLAKNLGVQNVTASELFLHRNSLAYRMKQIKELCNLDLTNQRDIETMLLATQIDHYLAK</sequence>
<evidence type="ECO:0000259" key="2">
    <source>
        <dbReference type="Pfam" id="PF13556"/>
    </source>
</evidence>
<proteinExistence type="predicted"/>
<dbReference type="PANTHER" id="PTHR33744:SF7">
    <property type="entry name" value="PUCR FAMILY TRANSCRIPTIONAL REGULATOR"/>
    <property type="match status" value="1"/>
</dbReference>